<dbReference type="PANTHER" id="PTHR23101">
    <property type="entry name" value="RAB GDP/GTP EXCHANGE FACTOR"/>
    <property type="match status" value="1"/>
</dbReference>
<feature type="compositionally biased region" description="Low complexity" evidence="2">
    <location>
        <begin position="1401"/>
        <end position="1412"/>
    </location>
</feature>
<organism evidence="4 5">
    <name type="scientific">Crotalus adamanteus</name>
    <name type="common">Eastern diamondback rattlesnake</name>
    <dbReference type="NCBI Taxonomy" id="8729"/>
    <lineage>
        <taxon>Eukaryota</taxon>
        <taxon>Metazoa</taxon>
        <taxon>Chordata</taxon>
        <taxon>Craniata</taxon>
        <taxon>Vertebrata</taxon>
        <taxon>Euteleostomi</taxon>
        <taxon>Lepidosauria</taxon>
        <taxon>Squamata</taxon>
        <taxon>Bifurcata</taxon>
        <taxon>Unidentata</taxon>
        <taxon>Episquamata</taxon>
        <taxon>Toxicofera</taxon>
        <taxon>Serpentes</taxon>
        <taxon>Colubroidea</taxon>
        <taxon>Viperidae</taxon>
        <taxon>Crotalinae</taxon>
        <taxon>Crotalus</taxon>
    </lineage>
</organism>
<reference evidence="4 5" key="1">
    <citation type="journal article" date="2024" name="Proc. Natl. Acad. Sci. U.S.A.">
        <title>The genetic regulatory architecture and epigenomic basis for age-related changes in rattlesnake venom.</title>
        <authorList>
            <person name="Hogan M.P."/>
            <person name="Holding M.L."/>
            <person name="Nystrom G.S."/>
            <person name="Colston T.J."/>
            <person name="Bartlett D.A."/>
            <person name="Mason A.J."/>
            <person name="Ellsworth S.A."/>
            <person name="Rautsaw R.M."/>
            <person name="Lawrence K.C."/>
            <person name="Strickland J.L."/>
            <person name="He B."/>
            <person name="Fraser P."/>
            <person name="Margres M.J."/>
            <person name="Gilbert D.M."/>
            <person name="Gibbs H.L."/>
            <person name="Parkinson C.L."/>
            <person name="Rokyta D.R."/>
        </authorList>
    </citation>
    <scope>NUCLEOTIDE SEQUENCE [LARGE SCALE GENOMIC DNA]</scope>
    <source>
        <strain evidence="4">DRR0105</strain>
    </source>
</reference>
<dbReference type="InterPro" id="IPR045046">
    <property type="entry name" value="Vps9-like"/>
</dbReference>
<feature type="region of interest" description="Disordered" evidence="2">
    <location>
        <begin position="1381"/>
        <end position="1418"/>
    </location>
</feature>
<name>A0AAW1ARK5_CROAD</name>
<feature type="region of interest" description="Disordered" evidence="2">
    <location>
        <begin position="1302"/>
        <end position="1330"/>
    </location>
</feature>
<dbReference type="PANTHER" id="PTHR23101:SF98">
    <property type="entry name" value="VPS9 DOMAIN-CONTAINING PROTEIN 1"/>
    <property type="match status" value="1"/>
</dbReference>
<evidence type="ECO:0000256" key="1">
    <source>
        <dbReference type="SAM" id="Coils"/>
    </source>
</evidence>
<feature type="region of interest" description="Disordered" evidence="2">
    <location>
        <begin position="727"/>
        <end position="909"/>
    </location>
</feature>
<sequence length="1493" mass="163309">MKLAKAALELDAGDRPREAYVEYLKSISYIAQVLLEEAAATTGDENDLVPDTPKMLKVAEQCLERAKSSASKIGKAKLGGEKVGPALVSRHRRVSSDEGRKLSPFLPPEMFQKLQIAQEQSPRNRELSPLEEASLQNQKLRATYEARLARLNPNQAVQKTSLTLSLQRQMMENLVIAKAREEALQRKMEEHRLRLQEAANRRFSSNAVLTPEEQEQRAMYAAILEYEQDHDWPRMWKAQLKEHPSDLSLVPKLLSHLLSFADHPVCQLLKKLQCSVYNRVYPLISQSRTDVSRGWSLSSSLDAEAFLPSTTEGRRLRSSQSLHSMFSVQEHNKLNLRHSISGTPFIEDQSLLLPPQGGRVSPPSTDRESSFEDLEQFLSASEAHSAGPLQSPLAGKKGSQQEALKAVVKDIHNSIDRLLSLMLLAFEGLNTAAAKDQCLARLEEAFFGPLWGPLLTVYRTVYGAQEEALSRSMELRRKTAPTEMGIPSKLLPKGEGPSPYAAAVQELLLLPLSSCPQRKLECIVRTLRVICECAEEYCGSRLQPASAAIGADDLLPILSFVVLQSNLPQLVSECAALEEFIHEGYLIGEEGYCLTSLQSALSYVQSLQGPVLQNCKASRLSWPPGSLFLGREGRRQGWDPADLVSFSPLPRMAPFLFTPGRSLGIKLGFSPLGWLCFLGWWVGSRALSGFPWEGHGGQSFGLLRSWPPSCVRGPVAERPPAAFGDATWAAALPVPGPPRSAGRAGPRRAEPPLERAPPSRDTPRPRERLRPRAPKELMPPRVTQPPPAWAGPEAAGTPERERPGATSGHRQVSGGARVRIPTGGPAPAAPPGSALPPAAAPNPRPPRRARTARVRLARPATRGGGQSLGVPVRRREGPTSRRAPAARALPRAGKGPLLRPPPRRLPAAPATSFVAAATPPLLCARRGPEAQDTPPGPARRPTAPLSSRAPSAHRAGARGRLPCLGICRAGGGRGRPAPEAERRSFSTARLLRLARVAARPEAAALSSQASDRPRRCKAGAHPAPAASAPPVSSAALGRWAEAFPRRRMKPGAGLQEEYRRCLERDFRRGHVGACSDASLKELLWHHLLEDPELHCTLDGEDTLATLATALRGHLHLKGALQDLGRAFEVLELAAVNLYFFPWRKEFATIKTFSGVYVHVLQGVLPEADLARSFRRLGYVQQDRLHLVNSRLPPGANLLCAACCFFAARVECEILAKIVEELEPQVVPPDELLKARKEAKGSLERCVAKLQSLTRWPRSREARSDVAAGLDLYRESTEGHSFYREPAGSRLWGQEAASLSECGSPRLLRRSPQPPAECRSEPPWSRESSCGNGLLGSEECDLTTSFSFISLRRELSRTSEMDFPAQLGSSFLFSGLGGYESSDPSSQGTSCPASPLSRQPRSLHLSPASLHSSTQGLSPEPAHYQMHSCLLPGALPCSCCNTCRLLHISSCDGVQLCRNHHHLVEELQSEKQQRLWLQRTEVDRLLQEGGGPWQ</sequence>
<evidence type="ECO:0000256" key="2">
    <source>
        <dbReference type="SAM" id="MobiDB-lite"/>
    </source>
</evidence>
<feature type="domain" description="VPS9" evidence="3">
    <location>
        <begin position="463"/>
        <end position="613"/>
    </location>
</feature>
<dbReference type="GO" id="GO:0030139">
    <property type="term" value="C:endocytic vesicle"/>
    <property type="evidence" value="ECO:0007669"/>
    <property type="project" value="TreeGrafter"/>
</dbReference>
<evidence type="ECO:0000313" key="5">
    <source>
        <dbReference type="Proteomes" id="UP001474421"/>
    </source>
</evidence>
<comment type="caution">
    <text evidence="4">The sequence shown here is derived from an EMBL/GenBank/DDBJ whole genome shotgun (WGS) entry which is preliminary data.</text>
</comment>
<dbReference type="InterPro" id="IPR048839">
    <property type="entry name" value="SPATA2_PUB-like"/>
</dbReference>
<dbReference type="GO" id="GO:0005085">
    <property type="term" value="F:guanyl-nucleotide exchange factor activity"/>
    <property type="evidence" value="ECO:0007669"/>
    <property type="project" value="InterPro"/>
</dbReference>
<gene>
    <name evidence="4" type="ORF">NXF25_016704</name>
</gene>
<proteinExistence type="predicted"/>
<evidence type="ECO:0000259" key="3">
    <source>
        <dbReference type="PROSITE" id="PS51205"/>
    </source>
</evidence>
<protein>
    <submittedName>
        <fullName evidence="4">VPS9 domain-containing protein 1</fullName>
    </submittedName>
</protein>
<keyword evidence="5" id="KW-1185">Reference proteome</keyword>
<feature type="region of interest" description="Disordered" evidence="2">
    <location>
        <begin position="923"/>
        <end position="956"/>
    </location>
</feature>
<feature type="compositionally biased region" description="Basic and acidic residues" evidence="2">
    <location>
        <begin position="747"/>
        <end position="775"/>
    </location>
</feature>
<dbReference type="Pfam" id="PF21388">
    <property type="entry name" value="SPATA2_PUB-like"/>
    <property type="match status" value="1"/>
</dbReference>
<feature type="compositionally biased region" description="Low complexity" evidence="2">
    <location>
        <begin position="1019"/>
        <end position="1031"/>
    </location>
</feature>
<dbReference type="SMART" id="SM00167">
    <property type="entry name" value="VPS9"/>
    <property type="match status" value="1"/>
</dbReference>
<feature type="compositionally biased region" description="Pro residues" evidence="2">
    <location>
        <begin position="827"/>
        <end position="844"/>
    </location>
</feature>
<dbReference type="EMBL" id="JAOTOJ010000015">
    <property type="protein sequence ID" value="KAK9392615.1"/>
    <property type="molecule type" value="Genomic_DNA"/>
</dbReference>
<feature type="coiled-coil region" evidence="1">
    <location>
        <begin position="174"/>
        <end position="201"/>
    </location>
</feature>
<dbReference type="Gene3D" id="1.20.58.2190">
    <property type="match status" value="1"/>
</dbReference>
<dbReference type="SUPFAM" id="SSF109993">
    <property type="entry name" value="VPS9 domain"/>
    <property type="match status" value="1"/>
</dbReference>
<feature type="compositionally biased region" description="Basic residues" evidence="2">
    <location>
        <begin position="845"/>
        <end position="856"/>
    </location>
</feature>
<dbReference type="InterPro" id="IPR003123">
    <property type="entry name" value="VPS9"/>
</dbReference>
<feature type="region of interest" description="Disordered" evidence="2">
    <location>
        <begin position="1003"/>
        <end position="1031"/>
    </location>
</feature>
<dbReference type="GO" id="GO:0016192">
    <property type="term" value="P:vesicle-mediated transport"/>
    <property type="evidence" value="ECO:0007669"/>
    <property type="project" value="InterPro"/>
</dbReference>
<accession>A0AAW1ARK5</accession>
<dbReference type="GO" id="GO:0031267">
    <property type="term" value="F:small GTPase binding"/>
    <property type="evidence" value="ECO:0007669"/>
    <property type="project" value="TreeGrafter"/>
</dbReference>
<dbReference type="PROSITE" id="PS51205">
    <property type="entry name" value="VPS9"/>
    <property type="match status" value="1"/>
</dbReference>
<evidence type="ECO:0000313" key="4">
    <source>
        <dbReference type="EMBL" id="KAK9392615.1"/>
    </source>
</evidence>
<dbReference type="Pfam" id="PF02204">
    <property type="entry name" value="VPS9"/>
    <property type="match status" value="1"/>
</dbReference>
<keyword evidence="1" id="KW-0175">Coiled coil</keyword>
<feature type="compositionally biased region" description="Polar residues" evidence="2">
    <location>
        <begin position="1381"/>
        <end position="1399"/>
    </location>
</feature>
<dbReference type="Gene3D" id="1.20.1050.80">
    <property type="entry name" value="VPS9 domain"/>
    <property type="match status" value="1"/>
</dbReference>
<dbReference type="InterPro" id="IPR037191">
    <property type="entry name" value="VPS9_dom_sf"/>
</dbReference>
<dbReference type="GO" id="GO:0005829">
    <property type="term" value="C:cytosol"/>
    <property type="evidence" value="ECO:0007669"/>
    <property type="project" value="TreeGrafter"/>
</dbReference>
<dbReference type="Proteomes" id="UP001474421">
    <property type="component" value="Unassembled WGS sequence"/>
</dbReference>
<feature type="compositionally biased region" description="Low complexity" evidence="2">
    <location>
        <begin position="881"/>
        <end position="897"/>
    </location>
</feature>